<dbReference type="GO" id="GO:0071111">
    <property type="term" value="F:cyclic-guanylate-specific phosphodiesterase activity"/>
    <property type="evidence" value="ECO:0007669"/>
    <property type="project" value="InterPro"/>
</dbReference>
<dbReference type="Gene3D" id="3.30.450.20">
    <property type="entry name" value="PAS domain"/>
    <property type="match status" value="1"/>
</dbReference>
<dbReference type="SUPFAM" id="SSF55073">
    <property type="entry name" value="Nucleotide cyclase"/>
    <property type="match status" value="1"/>
</dbReference>
<dbReference type="Pfam" id="PF00563">
    <property type="entry name" value="EAL"/>
    <property type="match status" value="1"/>
</dbReference>
<dbReference type="Pfam" id="PF00990">
    <property type="entry name" value="GGDEF"/>
    <property type="match status" value="1"/>
</dbReference>
<dbReference type="NCBIfam" id="TIGR00254">
    <property type="entry name" value="GGDEF"/>
    <property type="match status" value="1"/>
</dbReference>
<keyword evidence="5" id="KW-1185">Reference proteome</keyword>
<proteinExistence type="predicted"/>
<dbReference type="InterPro" id="IPR001633">
    <property type="entry name" value="EAL_dom"/>
</dbReference>
<name>A0A1E2VDY9_9GAMM</name>
<dbReference type="InterPro" id="IPR050706">
    <property type="entry name" value="Cyclic-di-GMP_PDE-like"/>
</dbReference>
<dbReference type="CDD" id="cd12913">
    <property type="entry name" value="PDC1_MCP_like"/>
    <property type="match status" value="1"/>
</dbReference>
<dbReference type="Gene3D" id="3.30.70.270">
    <property type="match status" value="1"/>
</dbReference>
<keyword evidence="1" id="KW-1133">Transmembrane helix</keyword>
<accession>A0A1E2VDY9</accession>
<dbReference type="Gene3D" id="3.20.20.450">
    <property type="entry name" value="EAL domain"/>
    <property type="match status" value="1"/>
</dbReference>
<dbReference type="PANTHER" id="PTHR33121:SF71">
    <property type="entry name" value="OXYGEN SENSOR PROTEIN DOSP"/>
    <property type="match status" value="1"/>
</dbReference>
<dbReference type="PANTHER" id="PTHR33121">
    <property type="entry name" value="CYCLIC DI-GMP PHOSPHODIESTERASE PDEF"/>
    <property type="match status" value="1"/>
</dbReference>
<dbReference type="InterPro" id="IPR029787">
    <property type="entry name" value="Nucleotide_cyclase"/>
</dbReference>
<keyword evidence="1" id="KW-0472">Membrane</keyword>
<feature type="domain" description="EAL" evidence="2">
    <location>
        <begin position="534"/>
        <end position="779"/>
    </location>
</feature>
<protein>
    <submittedName>
        <fullName evidence="4">Diguanylate cyclase</fullName>
    </submittedName>
</protein>
<keyword evidence="1" id="KW-0812">Transmembrane</keyword>
<evidence type="ECO:0000313" key="5">
    <source>
        <dbReference type="Proteomes" id="UP000094291"/>
    </source>
</evidence>
<dbReference type="Pfam" id="PF22673">
    <property type="entry name" value="MCP-like_PDC_1"/>
    <property type="match status" value="1"/>
</dbReference>
<reference evidence="4 5" key="1">
    <citation type="submission" date="2016-08" db="EMBL/GenBank/DDBJ databases">
        <authorList>
            <person name="Seilhamer J.J."/>
        </authorList>
    </citation>
    <scope>NUCLEOTIDE SEQUENCE [LARGE SCALE GENOMIC DNA]</scope>
    <source>
        <strain evidence="4 5">PH27A</strain>
    </source>
</reference>
<organism evidence="4 5">
    <name type="scientific">Terasakiispira papahanaumokuakeensis</name>
    <dbReference type="NCBI Taxonomy" id="197479"/>
    <lineage>
        <taxon>Bacteria</taxon>
        <taxon>Pseudomonadati</taxon>
        <taxon>Pseudomonadota</taxon>
        <taxon>Gammaproteobacteria</taxon>
        <taxon>Oceanospirillales</taxon>
        <taxon>Terasakiispira</taxon>
    </lineage>
</organism>
<feature type="transmembrane region" description="Helical" evidence="1">
    <location>
        <begin position="319"/>
        <end position="338"/>
    </location>
</feature>
<dbReference type="Proteomes" id="UP000094291">
    <property type="component" value="Unassembled WGS sequence"/>
</dbReference>
<dbReference type="PROSITE" id="PS50887">
    <property type="entry name" value="GGDEF"/>
    <property type="match status" value="1"/>
</dbReference>
<dbReference type="SUPFAM" id="SSF141868">
    <property type="entry name" value="EAL domain-like"/>
    <property type="match status" value="1"/>
</dbReference>
<dbReference type="PROSITE" id="PS50883">
    <property type="entry name" value="EAL"/>
    <property type="match status" value="1"/>
</dbReference>
<dbReference type="SMART" id="SM00267">
    <property type="entry name" value="GGDEF"/>
    <property type="match status" value="1"/>
</dbReference>
<dbReference type="InterPro" id="IPR043128">
    <property type="entry name" value="Rev_trsase/Diguanyl_cyclase"/>
</dbReference>
<gene>
    <name evidence="4" type="ORF">BFW38_04540</name>
</gene>
<dbReference type="SMART" id="SM00052">
    <property type="entry name" value="EAL"/>
    <property type="match status" value="1"/>
</dbReference>
<dbReference type="STRING" id="197479.BFW38_04540"/>
<dbReference type="InterPro" id="IPR000160">
    <property type="entry name" value="GGDEF_dom"/>
</dbReference>
<comment type="caution">
    <text evidence="4">The sequence shown here is derived from an EMBL/GenBank/DDBJ whole genome shotgun (WGS) entry which is preliminary data.</text>
</comment>
<dbReference type="CDD" id="cd01949">
    <property type="entry name" value="GGDEF"/>
    <property type="match status" value="1"/>
</dbReference>
<dbReference type="AlphaFoldDB" id="A0A1E2VDY9"/>
<feature type="domain" description="GGDEF" evidence="3">
    <location>
        <begin position="372"/>
        <end position="523"/>
    </location>
</feature>
<dbReference type="InterPro" id="IPR035919">
    <property type="entry name" value="EAL_sf"/>
</dbReference>
<sequence>MLMVLFVVGMALLSHLNLSYSQQAMHKLRLEQIQDVVKSGLSRMNTHQAALARRTQGLANMGESFYRLSLSASRSQRATLREQLTLTLRDYLKDMPGVSGGGIWFNPNILAAKGQTYAVQLNKTAAGFEPIELPRDVDYRAQRWFELTFGKDGRPGEEAEFNTAWSPVYFDFVTEQAILTLARPMLNEAGQIIGWVTTNWSSEQLVELVSHVEVTANSFAFLNDRNNRNLSSLSEIADPKVEQHIIDAILAKRLTADTWTPASRQEGALQSALQTMSLDVDGRTYELYYAGTPAGMVYGAGVPQQEIDSVLVPMRDTNYRILLGTAAVMLILGGYLVYRLLLLIRELKASYTDVLTGLYNRTRLLKDAEAQPDAALMILNLDRFKEINSLFGHECGDEVLKEVARRLQGFVKQRIGELCTAHQWPVLKGRPFHVYRLGADEFALLGPAMDEPVAEMVAGAMIESVRQQAVIWQHQSISLETSVGITFQTAQSMVMASDVLLSQATIAVVQARQQIRPYVFYDQLQEIEKSYERNLYWARRLKEGLEQDQMLPHFQPIYDNRLKRITKYECLVRMQDAEQGVIAAGQFIGVAGRLRLNRQITRVMIEKSFAAFEQAPYEFSINLSYADVVDPEILDLIMTQLSQLDIGSRVIFEILESDGIDNYEDVLHFIEKVKPYGCKIAIDDFGTGYSNFAHLLKLNVDIIKIDGSLIRHLDEDPTAVQVARGIVQFAHSLGIKTVAEFVHNEAVQTQVAALGIDFSQGGFFSMPRPDLMQLESHDV</sequence>
<dbReference type="CDD" id="cd01948">
    <property type="entry name" value="EAL"/>
    <property type="match status" value="1"/>
</dbReference>
<evidence type="ECO:0000256" key="1">
    <source>
        <dbReference type="SAM" id="Phobius"/>
    </source>
</evidence>
<evidence type="ECO:0000313" key="4">
    <source>
        <dbReference type="EMBL" id="ODC05184.1"/>
    </source>
</evidence>
<evidence type="ECO:0000259" key="3">
    <source>
        <dbReference type="PROSITE" id="PS50887"/>
    </source>
</evidence>
<dbReference type="EMBL" id="MDTQ01000001">
    <property type="protein sequence ID" value="ODC05184.1"/>
    <property type="molecule type" value="Genomic_DNA"/>
</dbReference>
<evidence type="ECO:0000259" key="2">
    <source>
        <dbReference type="PROSITE" id="PS50883"/>
    </source>
</evidence>